<comment type="subcellular location">
    <subcellularLocation>
        <location evidence="2">Cytoplasm</location>
    </subcellularLocation>
    <subcellularLocation>
        <location evidence="1">Nucleus membrane</location>
        <topology evidence="1">Multi-pass membrane protein</topology>
    </subcellularLocation>
</comment>
<dbReference type="KEGG" id="cput:CONPUDRAFT_170351"/>
<evidence type="ECO:0000256" key="7">
    <source>
        <dbReference type="ARBA" id="ARBA00023098"/>
    </source>
</evidence>
<sequence length="343" mass="38918">MPKPSFHPSRNSFQPATELDTYRDLLLFEERLKTNAAALQRRKYQYQLFLVQLLLAIVFLSSEVLLETTFLSVSYRHLLRKAIPGLSIGPGGPSIHPYVAPGLLFVSVTALLLFFASGVYSEKIAYANRYVPHANKALRSFNMYLNMRQPPLRSRFSFLFKPWQLFFARPPADTHNIGHQSRPSSPTKSGDRNASVPISPIPPTNNPRGELIFSSRVDRNFRESYERHRALFERRRDEREREEAYRTWLGWVMLHLRRPWRRTVTAETPASAVPPGALASRTSSIASRTGAGSTRSTPNSSRRSSPIPRSHRRMVPSSRSSTPDKSLPDEKQSEASQGNELSA</sequence>
<dbReference type="GO" id="GO:0019888">
    <property type="term" value="F:protein phosphatase regulator activity"/>
    <property type="evidence" value="ECO:0007669"/>
    <property type="project" value="InterPro"/>
</dbReference>
<proteinExistence type="inferred from homology"/>
<evidence type="ECO:0000256" key="6">
    <source>
        <dbReference type="ARBA" id="ARBA00022989"/>
    </source>
</evidence>
<evidence type="ECO:0000256" key="9">
    <source>
        <dbReference type="ARBA" id="ARBA00023242"/>
    </source>
</evidence>
<feature type="compositionally biased region" description="Low complexity" evidence="11">
    <location>
        <begin position="293"/>
        <end position="308"/>
    </location>
</feature>
<evidence type="ECO:0000256" key="1">
    <source>
        <dbReference type="ARBA" id="ARBA00004232"/>
    </source>
</evidence>
<dbReference type="eggNOG" id="ENOG502S2NB">
    <property type="taxonomic scope" value="Eukaryota"/>
</dbReference>
<evidence type="ECO:0000313" key="14">
    <source>
        <dbReference type="Proteomes" id="UP000053558"/>
    </source>
</evidence>
<feature type="region of interest" description="Disordered" evidence="11">
    <location>
        <begin position="266"/>
        <end position="343"/>
    </location>
</feature>
<dbReference type="RefSeq" id="XP_007775780.1">
    <property type="nucleotide sequence ID" value="XM_007777590.1"/>
</dbReference>
<dbReference type="InterPro" id="IPR005605">
    <property type="entry name" value="Spo7"/>
</dbReference>
<name>R7SD13_CONPW</name>
<dbReference type="Pfam" id="PF03907">
    <property type="entry name" value="Spo7"/>
    <property type="match status" value="1"/>
</dbReference>
<feature type="transmembrane region" description="Helical" evidence="12">
    <location>
        <begin position="48"/>
        <end position="75"/>
    </location>
</feature>
<dbReference type="GO" id="GO:0031965">
    <property type="term" value="C:nuclear membrane"/>
    <property type="evidence" value="ECO:0007669"/>
    <property type="project" value="UniProtKB-SubCell"/>
</dbReference>
<gene>
    <name evidence="13" type="ORF">CONPUDRAFT_170351</name>
</gene>
<feature type="compositionally biased region" description="Polar residues" evidence="11">
    <location>
        <begin position="334"/>
        <end position="343"/>
    </location>
</feature>
<feature type="region of interest" description="Disordered" evidence="11">
    <location>
        <begin position="174"/>
        <end position="212"/>
    </location>
</feature>
<keyword evidence="14" id="KW-1185">Reference proteome</keyword>
<keyword evidence="5 12" id="KW-0812">Transmembrane</keyword>
<feature type="transmembrane region" description="Helical" evidence="12">
    <location>
        <begin position="95"/>
        <end position="120"/>
    </location>
</feature>
<evidence type="ECO:0000256" key="3">
    <source>
        <dbReference type="ARBA" id="ARBA00010998"/>
    </source>
</evidence>
<evidence type="ECO:0000256" key="11">
    <source>
        <dbReference type="SAM" id="MobiDB-lite"/>
    </source>
</evidence>
<dbReference type="GO" id="GO:0071595">
    <property type="term" value="C:Nem1-Spo7 phosphatase complex"/>
    <property type="evidence" value="ECO:0007669"/>
    <property type="project" value="InterPro"/>
</dbReference>
<dbReference type="GO" id="GO:0005737">
    <property type="term" value="C:cytoplasm"/>
    <property type="evidence" value="ECO:0007669"/>
    <property type="project" value="UniProtKB-SubCell"/>
</dbReference>
<keyword evidence="6 12" id="KW-1133">Transmembrane helix</keyword>
<protein>
    <recommendedName>
        <fullName evidence="10">Transmembrane protein 188</fullName>
    </recommendedName>
</protein>
<evidence type="ECO:0000313" key="13">
    <source>
        <dbReference type="EMBL" id="EIW74066.1"/>
    </source>
</evidence>
<reference evidence="14" key="1">
    <citation type="journal article" date="2012" name="Science">
        <title>The Paleozoic origin of enzymatic lignin decomposition reconstructed from 31 fungal genomes.</title>
        <authorList>
            <person name="Floudas D."/>
            <person name="Binder M."/>
            <person name="Riley R."/>
            <person name="Barry K."/>
            <person name="Blanchette R.A."/>
            <person name="Henrissat B."/>
            <person name="Martinez A.T."/>
            <person name="Otillar R."/>
            <person name="Spatafora J.W."/>
            <person name="Yadav J.S."/>
            <person name="Aerts A."/>
            <person name="Benoit I."/>
            <person name="Boyd A."/>
            <person name="Carlson A."/>
            <person name="Copeland A."/>
            <person name="Coutinho P.M."/>
            <person name="de Vries R.P."/>
            <person name="Ferreira P."/>
            <person name="Findley K."/>
            <person name="Foster B."/>
            <person name="Gaskell J."/>
            <person name="Glotzer D."/>
            <person name="Gorecki P."/>
            <person name="Heitman J."/>
            <person name="Hesse C."/>
            <person name="Hori C."/>
            <person name="Igarashi K."/>
            <person name="Jurgens J.A."/>
            <person name="Kallen N."/>
            <person name="Kersten P."/>
            <person name="Kohler A."/>
            <person name="Kuees U."/>
            <person name="Kumar T.K.A."/>
            <person name="Kuo A."/>
            <person name="LaButti K."/>
            <person name="Larrondo L.F."/>
            <person name="Lindquist E."/>
            <person name="Ling A."/>
            <person name="Lombard V."/>
            <person name="Lucas S."/>
            <person name="Lundell T."/>
            <person name="Martin R."/>
            <person name="McLaughlin D.J."/>
            <person name="Morgenstern I."/>
            <person name="Morin E."/>
            <person name="Murat C."/>
            <person name="Nagy L.G."/>
            <person name="Nolan M."/>
            <person name="Ohm R.A."/>
            <person name="Patyshakuliyeva A."/>
            <person name="Rokas A."/>
            <person name="Ruiz-Duenas F.J."/>
            <person name="Sabat G."/>
            <person name="Salamov A."/>
            <person name="Samejima M."/>
            <person name="Schmutz J."/>
            <person name="Slot J.C."/>
            <person name="St John F."/>
            <person name="Stenlid J."/>
            <person name="Sun H."/>
            <person name="Sun S."/>
            <person name="Syed K."/>
            <person name="Tsang A."/>
            <person name="Wiebenga A."/>
            <person name="Young D."/>
            <person name="Pisabarro A."/>
            <person name="Eastwood D.C."/>
            <person name="Martin F."/>
            <person name="Cullen D."/>
            <person name="Grigoriev I.V."/>
            <person name="Hibbett D.S."/>
        </authorList>
    </citation>
    <scope>NUCLEOTIDE SEQUENCE [LARGE SCALE GENOMIC DNA]</scope>
    <source>
        <strain evidence="14">RWD-64-598 SS2</strain>
    </source>
</reference>
<feature type="compositionally biased region" description="Polar residues" evidence="11">
    <location>
        <begin position="280"/>
        <end position="292"/>
    </location>
</feature>
<dbReference type="EMBL" id="JH711595">
    <property type="protein sequence ID" value="EIW74066.1"/>
    <property type="molecule type" value="Genomic_DNA"/>
</dbReference>
<dbReference type="OMA" id="NMYLNMR"/>
<keyword evidence="9" id="KW-0539">Nucleus</keyword>
<organism evidence="13 14">
    <name type="scientific">Coniophora puteana (strain RWD-64-598)</name>
    <name type="common">Brown rot fungus</name>
    <dbReference type="NCBI Taxonomy" id="741705"/>
    <lineage>
        <taxon>Eukaryota</taxon>
        <taxon>Fungi</taxon>
        <taxon>Dikarya</taxon>
        <taxon>Basidiomycota</taxon>
        <taxon>Agaricomycotina</taxon>
        <taxon>Agaricomycetes</taxon>
        <taxon>Agaricomycetidae</taxon>
        <taxon>Boletales</taxon>
        <taxon>Coniophorineae</taxon>
        <taxon>Coniophoraceae</taxon>
        <taxon>Coniophora</taxon>
    </lineage>
</organism>
<keyword evidence="8 12" id="KW-0472">Membrane</keyword>
<dbReference type="Proteomes" id="UP000053558">
    <property type="component" value="Unassembled WGS sequence"/>
</dbReference>
<keyword evidence="7" id="KW-0443">Lipid metabolism</keyword>
<evidence type="ECO:0000256" key="5">
    <source>
        <dbReference type="ARBA" id="ARBA00022692"/>
    </source>
</evidence>
<keyword evidence="4" id="KW-0963">Cytoplasm</keyword>
<comment type="similarity">
    <text evidence="3">Belongs to the CNEP1R1 family.</text>
</comment>
<dbReference type="GO" id="GO:0006629">
    <property type="term" value="P:lipid metabolic process"/>
    <property type="evidence" value="ECO:0007669"/>
    <property type="project" value="UniProtKB-KW"/>
</dbReference>
<dbReference type="OrthoDB" id="5599171at2759"/>
<dbReference type="PANTHER" id="PTHR20996:SF1">
    <property type="entry name" value="NUCLEAR ENVELOPE PHOSPHATASE-REGULATORY SUBUNIT 1"/>
    <property type="match status" value="1"/>
</dbReference>
<dbReference type="AlphaFoldDB" id="R7SD13"/>
<evidence type="ECO:0000256" key="4">
    <source>
        <dbReference type="ARBA" id="ARBA00022490"/>
    </source>
</evidence>
<feature type="compositionally biased region" description="Polar residues" evidence="11">
    <location>
        <begin position="177"/>
        <end position="188"/>
    </location>
</feature>
<dbReference type="PANTHER" id="PTHR20996">
    <property type="entry name" value="NUCLEAR ENVELOPE PHOSPHATASE-REGULATORY SUBUNIT 1"/>
    <property type="match status" value="1"/>
</dbReference>
<accession>R7SD13</accession>
<evidence type="ECO:0000256" key="10">
    <source>
        <dbReference type="ARBA" id="ARBA00030458"/>
    </source>
</evidence>
<dbReference type="GeneID" id="19206438"/>
<evidence type="ECO:0000256" key="8">
    <source>
        <dbReference type="ARBA" id="ARBA00023136"/>
    </source>
</evidence>
<evidence type="ECO:0000256" key="12">
    <source>
        <dbReference type="SAM" id="Phobius"/>
    </source>
</evidence>
<dbReference type="InterPro" id="IPR019168">
    <property type="entry name" value="NEP1-R1"/>
</dbReference>
<evidence type="ECO:0000256" key="2">
    <source>
        <dbReference type="ARBA" id="ARBA00004496"/>
    </source>
</evidence>